<dbReference type="AlphaFoldDB" id="A0A5C6DF78"/>
<keyword evidence="10" id="KW-1185">Reference proteome</keyword>
<proteinExistence type="inferred from homology"/>
<dbReference type="Proteomes" id="UP000315471">
    <property type="component" value="Unassembled WGS sequence"/>
</dbReference>
<comment type="similarity">
    <text evidence="2">Belongs to the sulfatase family.</text>
</comment>
<dbReference type="PANTHER" id="PTHR42693">
    <property type="entry name" value="ARYLSULFATASE FAMILY MEMBER"/>
    <property type="match status" value="1"/>
</dbReference>
<accession>A0A5C6DF78</accession>
<evidence type="ECO:0000313" key="9">
    <source>
        <dbReference type="EMBL" id="TWU34584.1"/>
    </source>
</evidence>
<keyword evidence="4 7" id="KW-0732">Signal</keyword>
<evidence type="ECO:0000256" key="3">
    <source>
        <dbReference type="ARBA" id="ARBA00022723"/>
    </source>
</evidence>
<evidence type="ECO:0000256" key="5">
    <source>
        <dbReference type="ARBA" id="ARBA00022801"/>
    </source>
</evidence>
<protein>
    <submittedName>
        <fullName evidence="9">Arylsulfatase</fullName>
        <ecNumber evidence="9">3.1.6.1</ecNumber>
    </submittedName>
</protein>
<dbReference type="InterPro" id="IPR000917">
    <property type="entry name" value="Sulfatase_N"/>
</dbReference>
<comment type="caution">
    <text evidence="9">The sequence shown here is derived from an EMBL/GenBank/DDBJ whole genome shotgun (WGS) entry which is preliminary data.</text>
</comment>
<dbReference type="Gene3D" id="3.40.720.10">
    <property type="entry name" value="Alkaline Phosphatase, subunit A"/>
    <property type="match status" value="1"/>
</dbReference>
<feature type="signal peptide" evidence="7">
    <location>
        <begin position="1"/>
        <end position="22"/>
    </location>
</feature>
<evidence type="ECO:0000256" key="6">
    <source>
        <dbReference type="ARBA" id="ARBA00022837"/>
    </source>
</evidence>
<dbReference type="GO" id="GO:0004065">
    <property type="term" value="F:arylsulfatase activity"/>
    <property type="evidence" value="ECO:0007669"/>
    <property type="project" value="UniProtKB-EC"/>
</dbReference>
<reference evidence="9 10" key="1">
    <citation type="submission" date="2019-02" db="EMBL/GenBank/DDBJ databases">
        <title>Deep-cultivation of Planctomycetes and their phenomic and genomic characterization uncovers novel biology.</title>
        <authorList>
            <person name="Wiegand S."/>
            <person name="Jogler M."/>
            <person name="Boedeker C."/>
            <person name="Pinto D."/>
            <person name="Vollmers J."/>
            <person name="Rivas-Marin E."/>
            <person name="Kohn T."/>
            <person name="Peeters S.H."/>
            <person name="Heuer A."/>
            <person name="Rast P."/>
            <person name="Oberbeckmann S."/>
            <person name="Bunk B."/>
            <person name="Jeske O."/>
            <person name="Meyerdierks A."/>
            <person name="Storesund J.E."/>
            <person name="Kallscheuer N."/>
            <person name="Luecker S."/>
            <person name="Lage O.M."/>
            <person name="Pohl T."/>
            <person name="Merkel B.J."/>
            <person name="Hornburger P."/>
            <person name="Mueller R.-W."/>
            <person name="Bruemmer F."/>
            <person name="Labrenz M."/>
            <person name="Spormann A.M."/>
            <person name="Op Den Camp H."/>
            <person name="Overmann J."/>
            <person name="Amann R."/>
            <person name="Jetten M.S.M."/>
            <person name="Mascher T."/>
            <person name="Medema M.H."/>
            <person name="Devos D.P."/>
            <person name="Kaster A.-K."/>
            <person name="Ovreas L."/>
            <person name="Rohde M."/>
            <person name="Galperin M.Y."/>
            <person name="Jogler C."/>
        </authorList>
    </citation>
    <scope>NUCLEOTIDE SEQUENCE [LARGE SCALE GENOMIC DNA]</scope>
    <source>
        <strain evidence="9 10">Q31b</strain>
    </source>
</reference>
<dbReference type="GO" id="GO:0046872">
    <property type="term" value="F:metal ion binding"/>
    <property type="evidence" value="ECO:0007669"/>
    <property type="project" value="UniProtKB-KW"/>
</dbReference>
<dbReference type="InterPro" id="IPR017850">
    <property type="entry name" value="Alkaline_phosphatase_core_sf"/>
</dbReference>
<gene>
    <name evidence="9" type="ORF">Q31b_55390</name>
</gene>
<evidence type="ECO:0000313" key="10">
    <source>
        <dbReference type="Proteomes" id="UP000315471"/>
    </source>
</evidence>
<comment type="cofactor">
    <cofactor evidence="1">
        <name>Ca(2+)</name>
        <dbReference type="ChEBI" id="CHEBI:29108"/>
    </cofactor>
</comment>
<dbReference type="RefSeq" id="WP_146602608.1">
    <property type="nucleotide sequence ID" value="NZ_SJPY01000011.1"/>
</dbReference>
<dbReference type="SUPFAM" id="SSF53649">
    <property type="entry name" value="Alkaline phosphatase-like"/>
    <property type="match status" value="1"/>
</dbReference>
<evidence type="ECO:0000256" key="1">
    <source>
        <dbReference type="ARBA" id="ARBA00001913"/>
    </source>
</evidence>
<evidence type="ECO:0000256" key="7">
    <source>
        <dbReference type="SAM" id="SignalP"/>
    </source>
</evidence>
<name>A0A5C6DF78_9BACT</name>
<feature type="domain" description="Sulfatase N-terminal" evidence="8">
    <location>
        <begin position="27"/>
        <end position="368"/>
    </location>
</feature>
<dbReference type="PROSITE" id="PS00149">
    <property type="entry name" value="SULFATASE_2"/>
    <property type="match status" value="1"/>
</dbReference>
<organism evidence="9 10">
    <name type="scientific">Novipirellula aureliae</name>
    <dbReference type="NCBI Taxonomy" id="2527966"/>
    <lineage>
        <taxon>Bacteria</taxon>
        <taxon>Pseudomonadati</taxon>
        <taxon>Planctomycetota</taxon>
        <taxon>Planctomycetia</taxon>
        <taxon>Pirellulales</taxon>
        <taxon>Pirellulaceae</taxon>
        <taxon>Novipirellula</taxon>
    </lineage>
</organism>
<keyword evidence="5 9" id="KW-0378">Hydrolase</keyword>
<dbReference type="Pfam" id="PF00884">
    <property type="entry name" value="Sulfatase"/>
    <property type="match status" value="1"/>
</dbReference>
<feature type="chain" id="PRO_5022770161" evidence="7">
    <location>
        <begin position="23"/>
        <end position="473"/>
    </location>
</feature>
<sequence precursor="true">MKNVFLMVVLVGALTLSDFAEAAPNQPNVLFIFADDMSYETIGAAGMLDIDTPNLDTLAKSGASFTHAHNMGAWGGAVCTASRSMLNTGRFLWHAGASVKPCVAENRMWSQRMQEAGYQTYFSGKWHVPGANPQGLFHVVKNVRAGMPKQTPQGYNRPKSPEDYASGWKPWETKYGGFWEGGTHWSEVLANDGVEYLDSAAKEEQPFFMYLAFNAAHDPRQSPKEYIDRYPLERIKLPENFLPQYPYADKICGLGLRDEKLMPYPRTDYAVKVNRQEYFALITHMDDQIGRILEALKESGKADNTYIVFTADHGLAVGHHGLSGKQNMYDHSVRVPFFVVGPGVKAGTQIDTPIYLQDAMATILDLADASTEGVEFKSLLPLLDEESSEHYEAMYGAYMKTQRMITKGDWKLISYPTANVERLFNLNKDPNEMDDLAGNPEYSNKLVEMRVALAELCEAMDDPRTKDSTDAKE</sequence>
<dbReference type="EC" id="3.1.6.1" evidence="9"/>
<dbReference type="InterPro" id="IPR050738">
    <property type="entry name" value="Sulfatase"/>
</dbReference>
<dbReference type="CDD" id="cd16155">
    <property type="entry name" value="sulfatase_like"/>
    <property type="match status" value="1"/>
</dbReference>
<evidence type="ECO:0000256" key="2">
    <source>
        <dbReference type="ARBA" id="ARBA00008779"/>
    </source>
</evidence>
<dbReference type="InterPro" id="IPR024607">
    <property type="entry name" value="Sulfatase_CS"/>
</dbReference>
<keyword evidence="6" id="KW-0106">Calcium</keyword>
<dbReference type="OrthoDB" id="9762324at2"/>
<dbReference type="EMBL" id="SJPY01000011">
    <property type="protein sequence ID" value="TWU34584.1"/>
    <property type="molecule type" value="Genomic_DNA"/>
</dbReference>
<evidence type="ECO:0000256" key="4">
    <source>
        <dbReference type="ARBA" id="ARBA00022729"/>
    </source>
</evidence>
<evidence type="ECO:0000259" key="8">
    <source>
        <dbReference type="Pfam" id="PF00884"/>
    </source>
</evidence>
<dbReference type="PANTHER" id="PTHR42693:SF42">
    <property type="entry name" value="ARYLSULFATASE G"/>
    <property type="match status" value="1"/>
</dbReference>
<keyword evidence="3" id="KW-0479">Metal-binding</keyword>